<dbReference type="InterPro" id="IPR020556">
    <property type="entry name" value="Amidase_CS"/>
</dbReference>
<comment type="similarity">
    <text evidence="1">Belongs to the amidase family.</text>
</comment>
<protein>
    <submittedName>
        <fullName evidence="3">Amidase</fullName>
    </submittedName>
</protein>
<dbReference type="Pfam" id="PF01425">
    <property type="entry name" value="Amidase"/>
    <property type="match status" value="1"/>
</dbReference>
<name>A0A8J7V1F7_9PROT</name>
<dbReference type="SUPFAM" id="SSF75304">
    <property type="entry name" value="Amidase signature (AS) enzymes"/>
    <property type="match status" value="1"/>
</dbReference>
<dbReference type="RefSeq" id="WP_210680350.1">
    <property type="nucleotide sequence ID" value="NZ_JAGMWN010000001.1"/>
</dbReference>
<keyword evidence="4" id="KW-1185">Reference proteome</keyword>
<dbReference type="Gene3D" id="3.90.1300.10">
    <property type="entry name" value="Amidase signature (AS) domain"/>
    <property type="match status" value="1"/>
</dbReference>
<proteinExistence type="inferred from homology"/>
<accession>A0A8J7V1F7</accession>
<dbReference type="PROSITE" id="PS00571">
    <property type="entry name" value="AMIDASES"/>
    <property type="match status" value="1"/>
</dbReference>
<dbReference type="InterPro" id="IPR000120">
    <property type="entry name" value="Amidase"/>
</dbReference>
<dbReference type="EMBL" id="JAGMWN010000001">
    <property type="protein sequence ID" value="MBP5855777.1"/>
    <property type="molecule type" value="Genomic_DNA"/>
</dbReference>
<evidence type="ECO:0000313" key="3">
    <source>
        <dbReference type="EMBL" id="MBP5855777.1"/>
    </source>
</evidence>
<dbReference type="Proteomes" id="UP000672602">
    <property type="component" value="Unassembled WGS sequence"/>
</dbReference>
<dbReference type="PANTHER" id="PTHR11895">
    <property type="entry name" value="TRANSAMIDASE"/>
    <property type="match status" value="1"/>
</dbReference>
<dbReference type="InterPro" id="IPR036928">
    <property type="entry name" value="AS_sf"/>
</dbReference>
<evidence type="ECO:0000256" key="1">
    <source>
        <dbReference type="ARBA" id="ARBA00009199"/>
    </source>
</evidence>
<organism evidence="3 4">
    <name type="scientific">Marivibrio halodurans</name>
    <dbReference type="NCBI Taxonomy" id="2039722"/>
    <lineage>
        <taxon>Bacteria</taxon>
        <taxon>Pseudomonadati</taxon>
        <taxon>Pseudomonadota</taxon>
        <taxon>Alphaproteobacteria</taxon>
        <taxon>Rhodospirillales</taxon>
        <taxon>Rhodospirillaceae</taxon>
        <taxon>Marivibrio</taxon>
    </lineage>
</organism>
<dbReference type="PANTHER" id="PTHR11895:SF7">
    <property type="entry name" value="GLUTAMYL-TRNA(GLN) AMIDOTRANSFERASE SUBUNIT A, MITOCHONDRIAL"/>
    <property type="match status" value="1"/>
</dbReference>
<evidence type="ECO:0000259" key="2">
    <source>
        <dbReference type="Pfam" id="PF01425"/>
    </source>
</evidence>
<dbReference type="InterPro" id="IPR023631">
    <property type="entry name" value="Amidase_dom"/>
</dbReference>
<comment type="caution">
    <text evidence="3">The sequence shown here is derived from an EMBL/GenBank/DDBJ whole genome shotgun (WGS) entry which is preliminary data.</text>
</comment>
<feature type="domain" description="Amidase" evidence="2">
    <location>
        <begin position="26"/>
        <end position="447"/>
    </location>
</feature>
<evidence type="ECO:0000313" key="4">
    <source>
        <dbReference type="Proteomes" id="UP000672602"/>
    </source>
</evidence>
<sequence length="467" mass="49545">MTDADDPVTAGAMARATRDGALRPTDLVERALRRIEEIAPLNAFPLVDGEGARAEAARLERLSAAERENMPLHGVPVAIKDFTPTAGHLTTRGSWSQNEVPTEDPVFVRRLKRAGAIIVGKTATPEFAYSSFTQSPRWGITRNPHDPTRTPGGSSGGSAVAVATGCTPFAEGSDMGGSIRIPAALSGVVGLKPSLGRIPMDVLPGGSDFLSHFGPIAGCVDDAALFLSVTQGADDADYLSQAAVGPIDHPVAPADRSIRIAVSPDLGYYAIAPEVAARLDEVMAALKADGYRVERVELPWSRAINDAWSALWGVALATSWGDALETHREYMDPAVVALIEAGRALDAVTARHYEAVRHRLWADLAAVFRDYDVLLCPTCARPAPKVDARDAGFEQDAPDGRYAGLDLCCPFNMVSACPAASVPIGTAEGMPVGLQIVGRRFDDSTVLRLAKSVERLYPPKLAPIPRG</sequence>
<gene>
    <name evidence="3" type="ORF">KAJ83_02060</name>
</gene>
<dbReference type="GO" id="GO:0003824">
    <property type="term" value="F:catalytic activity"/>
    <property type="evidence" value="ECO:0007669"/>
    <property type="project" value="InterPro"/>
</dbReference>
<dbReference type="AlphaFoldDB" id="A0A8J7V1F7"/>
<reference evidence="3" key="1">
    <citation type="submission" date="2021-04" db="EMBL/GenBank/DDBJ databases">
        <authorList>
            <person name="Zhang D.-C."/>
        </authorList>
    </citation>
    <scope>NUCLEOTIDE SEQUENCE</scope>
    <source>
        <strain evidence="3">CGMCC 1.15697</strain>
    </source>
</reference>